<sequence>MPKYWLLIFCGAFLFSCQSSPQDPQPDDAIDEPPKVDVPVDDEVSPIEPTCYLKTMKGGYSHSDEVNSISTYSYDENKRLISVVDQNLNPEYTTVETYIYNEKGQCIAMEYTGTEVEGKMGHTYTYDELGRLIKVYLDLKGEAVNSRVGRKLKDTFFKQFLGIAHQRQKQVNESNETITLVYQGDAKYPSQMIGSYDVEGESIIHTNDLVFENGNLVHFSDTYIDEDGQEVFREVICEYDDKPLILSQLPQGIISPNLQTAISAI</sequence>
<feature type="region of interest" description="Disordered" evidence="1">
    <location>
        <begin position="21"/>
        <end position="41"/>
    </location>
</feature>
<evidence type="ECO:0000313" key="4">
    <source>
        <dbReference type="Proteomes" id="UP001354989"/>
    </source>
</evidence>
<feature type="chain" id="PRO_5047001877" description="YD repeat-containing protein" evidence="2">
    <location>
        <begin position="22"/>
        <end position="265"/>
    </location>
</feature>
<dbReference type="RefSeq" id="WP_338397611.1">
    <property type="nucleotide sequence ID" value="NZ_AP025292.1"/>
</dbReference>
<dbReference type="EMBL" id="AP025292">
    <property type="protein sequence ID" value="BDC98325.1"/>
    <property type="molecule type" value="Genomic_DNA"/>
</dbReference>
<evidence type="ECO:0000256" key="1">
    <source>
        <dbReference type="SAM" id="MobiDB-lite"/>
    </source>
</evidence>
<reference evidence="3 4" key="1">
    <citation type="submission" date="2021-12" db="EMBL/GenBank/DDBJ databases">
        <title>Genome sequencing of bacteria with rrn-lacking chromosome and rrn-plasmid.</title>
        <authorList>
            <person name="Anda M."/>
            <person name="Iwasaki W."/>
        </authorList>
    </citation>
    <scope>NUCLEOTIDE SEQUENCE [LARGE SCALE GENOMIC DNA]</scope>
    <source>
        <strain evidence="3 4">NBRC 101262</strain>
    </source>
</reference>
<feature type="signal peptide" evidence="2">
    <location>
        <begin position="1"/>
        <end position="21"/>
    </location>
</feature>
<name>A0ABM7VBR9_9BACT</name>
<gene>
    <name evidence="3" type="ORF">PEPS_06060</name>
</gene>
<evidence type="ECO:0008006" key="5">
    <source>
        <dbReference type="Google" id="ProtNLM"/>
    </source>
</evidence>
<keyword evidence="4" id="KW-1185">Reference proteome</keyword>
<dbReference type="Gene3D" id="2.180.10.10">
    <property type="entry name" value="RHS repeat-associated core"/>
    <property type="match status" value="1"/>
</dbReference>
<dbReference type="Proteomes" id="UP001354989">
    <property type="component" value="Chromosome"/>
</dbReference>
<dbReference type="PROSITE" id="PS51257">
    <property type="entry name" value="PROKAR_LIPOPROTEIN"/>
    <property type="match status" value="1"/>
</dbReference>
<keyword evidence="2" id="KW-0732">Signal</keyword>
<accession>A0ABM7VBR9</accession>
<evidence type="ECO:0000313" key="3">
    <source>
        <dbReference type="EMBL" id="BDC98325.1"/>
    </source>
</evidence>
<evidence type="ECO:0000256" key="2">
    <source>
        <dbReference type="SAM" id="SignalP"/>
    </source>
</evidence>
<proteinExistence type="predicted"/>
<protein>
    <recommendedName>
        <fullName evidence="5">YD repeat-containing protein</fullName>
    </recommendedName>
</protein>
<organism evidence="3 4">
    <name type="scientific">Persicobacter psychrovividus</name>
    <dbReference type="NCBI Taxonomy" id="387638"/>
    <lineage>
        <taxon>Bacteria</taxon>
        <taxon>Pseudomonadati</taxon>
        <taxon>Bacteroidota</taxon>
        <taxon>Cytophagia</taxon>
        <taxon>Cytophagales</taxon>
        <taxon>Persicobacteraceae</taxon>
        <taxon>Persicobacter</taxon>
    </lineage>
</organism>